<evidence type="ECO:0000313" key="1">
    <source>
        <dbReference type="EMBL" id="KAJ8675101.1"/>
    </source>
</evidence>
<proteinExistence type="predicted"/>
<sequence>MPSPTLLEWCSSSISSLHQSVNQMITSYSKLEQNFSSIPSIAAIQSIKGDTPQEKLKELNLIAKSIVESAKEKGELRENEEFAAVPSYFSPWIRIVVGAELKISDYIIDGLNSSRTDVMKKALKADWFFENSELTPEFFVTNIIPSISSKTRNRLIKKLSNHLKDNEDKAERLFKILTDLYGIESSSIILTHCSENFVIESIVKYKIKLSLKDIESLYAVHPEIVIRYLQLGIHNKEHDEIFQEHEIILHDYDAFLPKLLKKHPQKFAEFYRVTPEKIIKLSNSLALVFLKNLKHDLVKEPNIFLKLLPLKIISRRLSRAEFEEMFENMLPKEIEEFGIDQMLDLLEFYQHDKFQLLQSKYLKVYNDELLQNKTVSESMKFIKILPAETRENYVKSLLEKHKKSDSYGLYVSYLPPKESMECLKNRFIAASNAEARAEIVHRMIMSCSLHESKEDLLRALQYYHEKHISEENPVFCSFLQSLMSEFDLKSLDQENFSALLEIIDHAHVKKDLFKSHISLVESVLIALLENAVSQDENESLLDNMTDKIIECKVENLGSNWNIFKHSRDLEKKFLEKFFHQLPCKYPRDHRIWKKSDDRLALCLSVVKSINDYNIRHAGLKKKSRKVLSTDLQSPDVKIKIEDYPWFMCLTDEFFHHSENESSIRRTRLLQLIQKNAPEFYEAKLNEHMVIRNIDTGEALALLKQKPKKILLHWPEYLTEAREKLQNGSKAARRFIAATKWHTEISSKFIERCLVELEKPGSFLVLGILVEGDAFESLVATYAPVEGALESTKTDARERFETIGLILRAMQYTDPPVSLEALSSFCQGDYVSLAEGPIFSIASRVPADKVIEAAEKMLQNPEVSVRKIAIRLMAKVATRPQLKDLLETLKSDTEPKIRRIASKMVFKLMLESNWELVKQCIDGLTLQDSTSLEMFADVESVGVNYLSSYVEEYLNKIETLYKVGLSHNMRTKCVCLLFEGFDAKLMNHLSEETATMMLKKYFFDTDSLEISRVVQNFAVRVYLIPSGVKFEARLKTILDLFTRVLRRCDTPHPKKARFYPANYTTQQFFNDCLTEISCCNSFKHKMDVVENLLKLFASATSPWKEPRSYITLSLYKEYLRIKMPRDFGIRCAKQVPSLIEHFIVSESVINDVAECVEDMLLTKIYKNIKYPDKKLSVIEGMIAADDYYGSLMGAKLLNANEVEDYDERYDAIIKSLRMKQNKAIQYNLYKHLNTIQYDDSDIWNP</sequence>
<name>A0ACC2NWX3_9HYME</name>
<reference evidence="1" key="1">
    <citation type="submission" date="2023-04" db="EMBL/GenBank/DDBJ databases">
        <title>A chromosome-level genome assembly of the parasitoid wasp Eretmocerus hayati.</title>
        <authorList>
            <person name="Zhong Y."/>
            <person name="Liu S."/>
            <person name="Liu Y."/>
        </authorList>
    </citation>
    <scope>NUCLEOTIDE SEQUENCE</scope>
    <source>
        <strain evidence="1">ZJU_SS_LIU_2023</strain>
    </source>
</reference>
<protein>
    <submittedName>
        <fullName evidence="1">Uncharacterized protein</fullName>
    </submittedName>
</protein>
<organism evidence="1 2">
    <name type="scientific">Eretmocerus hayati</name>
    <dbReference type="NCBI Taxonomy" id="131215"/>
    <lineage>
        <taxon>Eukaryota</taxon>
        <taxon>Metazoa</taxon>
        <taxon>Ecdysozoa</taxon>
        <taxon>Arthropoda</taxon>
        <taxon>Hexapoda</taxon>
        <taxon>Insecta</taxon>
        <taxon>Pterygota</taxon>
        <taxon>Neoptera</taxon>
        <taxon>Endopterygota</taxon>
        <taxon>Hymenoptera</taxon>
        <taxon>Apocrita</taxon>
        <taxon>Proctotrupomorpha</taxon>
        <taxon>Chalcidoidea</taxon>
        <taxon>Aphelinidae</taxon>
        <taxon>Aphelininae</taxon>
        <taxon>Eretmocerus</taxon>
    </lineage>
</organism>
<dbReference type="Proteomes" id="UP001239111">
    <property type="component" value="Chromosome 2"/>
</dbReference>
<dbReference type="EMBL" id="CM056742">
    <property type="protein sequence ID" value="KAJ8675101.1"/>
    <property type="molecule type" value="Genomic_DNA"/>
</dbReference>
<comment type="caution">
    <text evidence="1">The sequence shown here is derived from an EMBL/GenBank/DDBJ whole genome shotgun (WGS) entry which is preliminary data.</text>
</comment>
<keyword evidence="2" id="KW-1185">Reference proteome</keyword>
<gene>
    <name evidence="1" type="ORF">QAD02_010887</name>
</gene>
<evidence type="ECO:0000313" key="2">
    <source>
        <dbReference type="Proteomes" id="UP001239111"/>
    </source>
</evidence>
<accession>A0ACC2NWX3</accession>